<organism evidence="1 2">
    <name type="scientific">Luteibacter rhizovicinus DSM 16549</name>
    <dbReference type="NCBI Taxonomy" id="1440763"/>
    <lineage>
        <taxon>Bacteria</taxon>
        <taxon>Pseudomonadati</taxon>
        <taxon>Pseudomonadota</taxon>
        <taxon>Gammaproteobacteria</taxon>
        <taxon>Lysobacterales</taxon>
        <taxon>Rhodanobacteraceae</taxon>
        <taxon>Luteibacter</taxon>
    </lineage>
</organism>
<dbReference type="KEGG" id="lrz:BJI69_13685"/>
<dbReference type="OrthoDB" id="5959860at2"/>
<gene>
    <name evidence="1" type="ORF">BJI69_13685</name>
</gene>
<dbReference type="RefSeq" id="WP_046967226.1">
    <property type="nucleotide sequence ID" value="NZ_CP017480.1"/>
</dbReference>
<protein>
    <submittedName>
        <fullName evidence="1">Uncharacterized protein</fullName>
    </submittedName>
</protein>
<keyword evidence="2" id="KW-1185">Reference proteome</keyword>
<reference evidence="2" key="1">
    <citation type="submission" date="2016-09" db="EMBL/GenBank/DDBJ databases">
        <authorList>
            <person name="Lysoe E."/>
        </authorList>
    </citation>
    <scope>NUCLEOTIDE SEQUENCE [LARGE SCALE GENOMIC DNA]</scope>
    <source>
        <strain evidence="2">LJ96T</strain>
    </source>
</reference>
<evidence type="ECO:0000313" key="2">
    <source>
        <dbReference type="Proteomes" id="UP000182987"/>
    </source>
</evidence>
<name>A0A0G9HCD4_9GAMM</name>
<dbReference type="PATRIC" id="fig|1440763.5.peg.1413"/>
<proteinExistence type="predicted"/>
<accession>A0A0G9HCD4</accession>
<sequence length="80" mass="9076">MNLVAYHVTHLLLILILAGCGLASWRIYFRYCKAHAPETSAWRMMRRLRAEGNPDGTWMMVEALMAMAAGIALLVLPFIR</sequence>
<dbReference type="AlphaFoldDB" id="A0A0G9HCD4"/>
<dbReference type="EMBL" id="CP017480">
    <property type="protein sequence ID" value="APG04840.1"/>
    <property type="molecule type" value="Genomic_DNA"/>
</dbReference>
<evidence type="ECO:0000313" key="1">
    <source>
        <dbReference type="EMBL" id="APG04840.1"/>
    </source>
</evidence>
<dbReference type="Proteomes" id="UP000182987">
    <property type="component" value="Chromosome"/>
</dbReference>